<name>A0AAX4KN33_9TREE</name>
<reference evidence="2 3" key="1">
    <citation type="submission" date="2024-01" db="EMBL/GenBank/DDBJ databases">
        <title>Comparative genomics of Cryptococcus and Kwoniella reveals pathogenesis evolution and contrasting modes of karyotype evolution via chromosome fusion or intercentromeric recombination.</title>
        <authorList>
            <person name="Coelho M.A."/>
            <person name="David-Palma M."/>
            <person name="Shea T."/>
            <person name="Bowers K."/>
            <person name="McGinley-Smith S."/>
            <person name="Mohammad A.W."/>
            <person name="Gnirke A."/>
            <person name="Yurkov A.M."/>
            <person name="Nowrousian M."/>
            <person name="Sun S."/>
            <person name="Cuomo C.A."/>
            <person name="Heitman J."/>
        </authorList>
    </citation>
    <scope>NUCLEOTIDE SEQUENCE [LARGE SCALE GENOMIC DNA]</scope>
    <source>
        <strain evidence="2 3">PYCC6329</strain>
    </source>
</reference>
<evidence type="ECO:0000313" key="2">
    <source>
        <dbReference type="EMBL" id="WWD07364.1"/>
    </source>
</evidence>
<proteinExistence type="predicted"/>
<feature type="compositionally biased region" description="Low complexity" evidence="1">
    <location>
        <begin position="144"/>
        <end position="163"/>
    </location>
</feature>
<dbReference type="Proteomes" id="UP001358614">
    <property type="component" value="Chromosome 1"/>
</dbReference>
<dbReference type="RefSeq" id="XP_066085331.1">
    <property type="nucleotide sequence ID" value="XM_066229234.1"/>
</dbReference>
<dbReference type="AlphaFoldDB" id="A0AAX4KN33"/>
<dbReference type="EMBL" id="CP144089">
    <property type="protein sequence ID" value="WWD07364.1"/>
    <property type="molecule type" value="Genomic_DNA"/>
</dbReference>
<evidence type="ECO:0000256" key="1">
    <source>
        <dbReference type="SAM" id="MobiDB-lite"/>
    </source>
</evidence>
<dbReference type="KEGG" id="ker:91104263"/>
<protein>
    <submittedName>
        <fullName evidence="2">Uncharacterized protein</fullName>
    </submittedName>
</protein>
<sequence>MSRSTKSTETLLSDIDSLFDREFENPSEAYKAYNALWKINRSLFPDNKASRSANSTIGTWDESELSERFKSDLATLESMVSRLKPRLIKMDKKVRKENGKNAKLWEEICKDPRIQRTLSEMESRKTKDAGSDKDSREDSGYHTGRSTSGSDSGSEGSDSDGSW</sequence>
<organism evidence="2 3">
    <name type="scientific">Kwoniella europaea PYCC6329</name>
    <dbReference type="NCBI Taxonomy" id="1423913"/>
    <lineage>
        <taxon>Eukaryota</taxon>
        <taxon>Fungi</taxon>
        <taxon>Dikarya</taxon>
        <taxon>Basidiomycota</taxon>
        <taxon>Agaricomycotina</taxon>
        <taxon>Tremellomycetes</taxon>
        <taxon>Tremellales</taxon>
        <taxon>Cryptococcaceae</taxon>
        <taxon>Kwoniella</taxon>
    </lineage>
</organism>
<keyword evidence="3" id="KW-1185">Reference proteome</keyword>
<dbReference type="GeneID" id="91104263"/>
<feature type="compositionally biased region" description="Basic and acidic residues" evidence="1">
    <location>
        <begin position="115"/>
        <end position="140"/>
    </location>
</feature>
<feature type="region of interest" description="Disordered" evidence="1">
    <location>
        <begin position="115"/>
        <end position="163"/>
    </location>
</feature>
<evidence type="ECO:0000313" key="3">
    <source>
        <dbReference type="Proteomes" id="UP001358614"/>
    </source>
</evidence>
<accession>A0AAX4KN33</accession>
<gene>
    <name evidence="2" type="ORF">V865_005462</name>
</gene>